<sequence>MSDRHRDADFDRPLQTREGRRLRTLRGAYDFVCGRWAYSAHPRVGSTLGVLTDAARTGQPPGTRRALGRAARPMRANHLRANHWGWN</sequence>
<comment type="caution">
    <text evidence="2">The sequence shown here is derived from an EMBL/GenBank/DDBJ whole genome shotgun (WGS) entry which is preliminary data.</text>
</comment>
<dbReference type="Proteomes" id="UP001143370">
    <property type="component" value="Unassembled WGS sequence"/>
</dbReference>
<organism evidence="2 3">
    <name type="scientific">Ancylobacter dichloromethanicus</name>
    <dbReference type="NCBI Taxonomy" id="518825"/>
    <lineage>
        <taxon>Bacteria</taxon>
        <taxon>Pseudomonadati</taxon>
        <taxon>Pseudomonadota</taxon>
        <taxon>Alphaproteobacteria</taxon>
        <taxon>Hyphomicrobiales</taxon>
        <taxon>Xanthobacteraceae</taxon>
        <taxon>Ancylobacter</taxon>
    </lineage>
</organism>
<keyword evidence="3" id="KW-1185">Reference proteome</keyword>
<evidence type="ECO:0000256" key="1">
    <source>
        <dbReference type="SAM" id="MobiDB-lite"/>
    </source>
</evidence>
<dbReference type="AlphaFoldDB" id="A0A9W6MZY3"/>
<evidence type="ECO:0000313" key="2">
    <source>
        <dbReference type="EMBL" id="GLK72505.1"/>
    </source>
</evidence>
<gene>
    <name evidence="2" type="ORF">GCM10017643_26210</name>
</gene>
<reference evidence="2" key="1">
    <citation type="journal article" date="2014" name="Int. J. Syst. Evol. Microbiol.">
        <title>Complete genome sequence of Corynebacterium casei LMG S-19264T (=DSM 44701T), isolated from a smear-ripened cheese.</title>
        <authorList>
            <consortium name="US DOE Joint Genome Institute (JGI-PGF)"/>
            <person name="Walter F."/>
            <person name="Albersmeier A."/>
            <person name="Kalinowski J."/>
            <person name="Ruckert C."/>
        </authorList>
    </citation>
    <scope>NUCLEOTIDE SEQUENCE</scope>
    <source>
        <strain evidence="2">VKM B-2484</strain>
    </source>
</reference>
<accession>A0A9W6MZY3</accession>
<protein>
    <submittedName>
        <fullName evidence="2">Uncharacterized protein</fullName>
    </submittedName>
</protein>
<dbReference type="EMBL" id="BSFJ01000016">
    <property type="protein sequence ID" value="GLK72505.1"/>
    <property type="molecule type" value="Genomic_DNA"/>
</dbReference>
<reference evidence="2" key="2">
    <citation type="submission" date="2023-01" db="EMBL/GenBank/DDBJ databases">
        <authorList>
            <person name="Sun Q."/>
            <person name="Evtushenko L."/>
        </authorList>
    </citation>
    <scope>NUCLEOTIDE SEQUENCE</scope>
    <source>
        <strain evidence="2">VKM B-2484</strain>
    </source>
</reference>
<dbReference type="RefSeq" id="WP_213373647.1">
    <property type="nucleotide sequence ID" value="NZ_BSFJ01000016.1"/>
</dbReference>
<feature type="region of interest" description="Disordered" evidence="1">
    <location>
        <begin position="53"/>
        <end position="74"/>
    </location>
</feature>
<proteinExistence type="predicted"/>
<evidence type="ECO:0000313" key="3">
    <source>
        <dbReference type="Proteomes" id="UP001143370"/>
    </source>
</evidence>
<name>A0A9W6MZY3_9HYPH</name>